<evidence type="ECO:0000313" key="3">
    <source>
        <dbReference type="EMBL" id="KAJ3833508.1"/>
    </source>
</evidence>
<dbReference type="Pfam" id="PF00170">
    <property type="entry name" value="bZIP_1"/>
    <property type="match status" value="1"/>
</dbReference>
<dbReference type="Gene3D" id="1.20.5.170">
    <property type="match status" value="1"/>
</dbReference>
<dbReference type="SUPFAM" id="SSF57959">
    <property type="entry name" value="Leucine zipper domain"/>
    <property type="match status" value="1"/>
</dbReference>
<proteinExistence type="predicted"/>
<feature type="domain" description="BZIP" evidence="2">
    <location>
        <begin position="20"/>
        <end position="61"/>
    </location>
</feature>
<evidence type="ECO:0000313" key="4">
    <source>
        <dbReference type="Proteomes" id="UP001163846"/>
    </source>
</evidence>
<accession>A0AA38NZH0</accession>
<name>A0AA38NZH0_9AGAR</name>
<dbReference type="GO" id="GO:0003700">
    <property type="term" value="F:DNA-binding transcription factor activity"/>
    <property type="evidence" value="ECO:0007669"/>
    <property type="project" value="InterPro"/>
</dbReference>
<dbReference type="Proteomes" id="UP001163846">
    <property type="component" value="Unassembled WGS sequence"/>
</dbReference>
<keyword evidence="1" id="KW-0175">Coiled coil</keyword>
<comment type="caution">
    <text evidence="3">The sequence shown here is derived from an EMBL/GenBank/DDBJ whole genome shotgun (WGS) entry which is preliminary data.</text>
</comment>
<dbReference type="InterPro" id="IPR004827">
    <property type="entry name" value="bZIP"/>
</dbReference>
<dbReference type="EMBL" id="MU806682">
    <property type="protein sequence ID" value="KAJ3833508.1"/>
    <property type="molecule type" value="Genomic_DNA"/>
</dbReference>
<feature type="non-terminal residue" evidence="3">
    <location>
        <position position="106"/>
    </location>
</feature>
<dbReference type="AlphaFoldDB" id="A0AA38NZH0"/>
<keyword evidence="4" id="KW-1185">Reference proteome</keyword>
<evidence type="ECO:0000259" key="2">
    <source>
        <dbReference type="Pfam" id="PF00170"/>
    </source>
</evidence>
<gene>
    <name evidence="3" type="ORF">F5878DRAFT_516664</name>
</gene>
<protein>
    <recommendedName>
        <fullName evidence="2">BZIP domain-containing protein</fullName>
    </recommendedName>
</protein>
<reference evidence="3" key="1">
    <citation type="submission" date="2022-08" db="EMBL/GenBank/DDBJ databases">
        <authorList>
            <consortium name="DOE Joint Genome Institute"/>
            <person name="Min B."/>
            <person name="Riley R."/>
            <person name="Sierra-Patev S."/>
            <person name="Naranjo-Ortiz M."/>
            <person name="Looney B."/>
            <person name="Konkel Z."/>
            <person name="Slot J.C."/>
            <person name="Sakamoto Y."/>
            <person name="Steenwyk J.L."/>
            <person name="Rokas A."/>
            <person name="Carro J."/>
            <person name="Camarero S."/>
            <person name="Ferreira P."/>
            <person name="Molpeceres G."/>
            <person name="Ruiz-Duenas F.J."/>
            <person name="Serrano A."/>
            <person name="Henrissat B."/>
            <person name="Drula E."/>
            <person name="Hughes K.W."/>
            <person name="Mata J.L."/>
            <person name="Ishikawa N.K."/>
            <person name="Vargas-Isla R."/>
            <person name="Ushijima S."/>
            <person name="Smith C.A."/>
            <person name="Ahrendt S."/>
            <person name="Andreopoulos W."/>
            <person name="He G."/>
            <person name="Labutti K."/>
            <person name="Lipzen A."/>
            <person name="Ng V."/>
            <person name="Sandor L."/>
            <person name="Barry K."/>
            <person name="Martinez A.T."/>
            <person name="Xiao Y."/>
            <person name="Gibbons J.G."/>
            <person name="Terashima K."/>
            <person name="Hibbett D.S."/>
            <person name="Grigoriev I.V."/>
        </authorList>
    </citation>
    <scope>NUCLEOTIDE SEQUENCE</scope>
    <source>
        <strain evidence="3">TFB9207</strain>
    </source>
</reference>
<evidence type="ECO:0000256" key="1">
    <source>
        <dbReference type="SAM" id="Coils"/>
    </source>
</evidence>
<dbReference type="InterPro" id="IPR046347">
    <property type="entry name" value="bZIP_sf"/>
</dbReference>
<organism evidence="3 4">
    <name type="scientific">Lentinula raphanica</name>
    <dbReference type="NCBI Taxonomy" id="153919"/>
    <lineage>
        <taxon>Eukaryota</taxon>
        <taxon>Fungi</taxon>
        <taxon>Dikarya</taxon>
        <taxon>Basidiomycota</taxon>
        <taxon>Agaricomycotina</taxon>
        <taxon>Agaricomycetes</taxon>
        <taxon>Agaricomycetidae</taxon>
        <taxon>Agaricales</taxon>
        <taxon>Marasmiineae</taxon>
        <taxon>Omphalotaceae</taxon>
        <taxon>Lentinula</taxon>
    </lineage>
</organism>
<sequence>MVRGRKKDMTIPVSRTIALQRDYRERKARYVADLEDKCRSLEDQNAQLIQEVKELRRMLDQREHIPDEALGDIMKTLSAAMSSIQNFQHLAEGSRNSPLINSSAST</sequence>
<feature type="coiled-coil region" evidence="1">
    <location>
        <begin position="24"/>
        <end position="65"/>
    </location>
</feature>